<evidence type="ECO:0000256" key="1">
    <source>
        <dbReference type="SAM" id="MobiDB-lite"/>
    </source>
</evidence>
<protein>
    <submittedName>
        <fullName evidence="2">Uncharacterized protein</fullName>
    </submittedName>
</protein>
<evidence type="ECO:0000313" key="2">
    <source>
        <dbReference type="EMBL" id="RJE19217.1"/>
    </source>
</evidence>
<evidence type="ECO:0000313" key="3">
    <source>
        <dbReference type="Proteomes" id="UP000266188"/>
    </source>
</evidence>
<feature type="compositionally biased region" description="Low complexity" evidence="1">
    <location>
        <begin position="24"/>
        <end position="45"/>
    </location>
</feature>
<sequence length="83" mass="8747">MRTISRKRSDTNTGTSAPKKPKTGSKAGSKSGSRATPAAPKAGPATTPPQTAPTSLSVRRIIQALNTKRIPTKSRWPVPIQRG</sequence>
<name>A0A3A2ZD38_9EURO</name>
<reference evidence="3" key="1">
    <citation type="submission" date="2017-02" db="EMBL/GenBank/DDBJ databases">
        <authorList>
            <person name="Tafer H."/>
            <person name="Lopandic K."/>
        </authorList>
    </citation>
    <scope>NUCLEOTIDE SEQUENCE [LARGE SCALE GENOMIC DNA]</scope>
    <source>
        <strain evidence="3">CBS 366.77</strain>
    </source>
</reference>
<accession>A0A3A2ZD38</accession>
<dbReference type="EMBL" id="MVGC01000434">
    <property type="protein sequence ID" value="RJE19217.1"/>
    <property type="molecule type" value="Genomic_DNA"/>
</dbReference>
<dbReference type="AlphaFoldDB" id="A0A3A2ZD38"/>
<feature type="region of interest" description="Disordered" evidence="1">
    <location>
        <begin position="1"/>
        <end position="57"/>
    </location>
</feature>
<keyword evidence="3" id="KW-1185">Reference proteome</keyword>
<gene>
    <name evidence="2" type="ORF">PHISCL_08442</name>
</gene>
<dbReference type="Proteomes" id="UP000266188">
    <property type="component" value="Unassembled WGS sequence"/>
</dbReference>
<organism evidence="2 3">
    <name type="scientific">Aspergillus sclerotialis</name>
    <dbReference type="NCBI Taxonomy" id="2070753"/>
    <lineage>
        <taxon>Eukaryota</taxon>
        <taxon>Fungi</taxon>
        <taxon>Dikarya</taxon>
        <taxon>Ascomycota</taxon>
        <taxon>Pezizomycotina</taxon>
        <taxon>Eurotiomycetes</taxon>
        <taxon>Eurotiomycetidae</taxon>
        <taxon>Eurotiales</taxon>
        <taxon>Aspergillaceae</taxon>
        <taxon>Aspergillus</taxon>
        <taxon>Aspergillus subgen. Polypaecilum</taxon>
    </lineage>
</organism>
<comment type="caution">
    <text evidence="2">The sequence shown here is derived from an EMBL/GenBank/DDBJ whole genome shotgun (WGS) entry which is preliminary data.</text>
</comment>
<proteinExistence type="predicted"/>